<sequence length="147" mass="16890">MCATPQSSLETPKKKKVPVLPIKLKSLEKKTTHTPNGKLPLSSTKFPTGDTPKLSLYERIMLKQKANEERLEPLKLDILLPRLGRDIKFTGGELTEHIELLCECAHTYFVINTVGPHSTKYLRLLTHDENDYRNIMETIEKEFKKCQ</sequence>
<evidence type="ECO:0000313" key="2">
    <source>
        <dbReference type="WBParaSite" id="PDA_v2.g3534.t1"/>
    </source>
</evidence>
<reference evidence="2" key="1">
    <citation type="submission" date="2022-11" db="UniProtKB">
        <authorList>
            <consortium name="WormBaseParasite"/>
        </authorList>
    </citation>
    <scope>IDENTIFICATION</scope>
</reference>
<name>A0A914QJ69_9BILA</name>
<dbReference type="WBParaSite" id="PDA_v2.g3534.t1">
    <property type="protein sequence ID" value="PDA_v2.g3534.t1"/>
    <property type="gene ID" value="PDA_v2.g3534"/>
</dbReference>
<keyword evidence="1" id="KW-1185">Reference proteome</keyword>
<protein>
    <submittedName>
        <fullName evidence="2">Uncharacterized protein</fullName>
    </submittedName>
</protein>
<organism evidence="1 2">
    <name type="scientific">Panagrolaimus davidi</name>
    <dbReference type="NCBI Taxonomy" id="227884"/>
    <lineage>
        <taxon>Eukaryota</taxon>
        <taxon>Metazoa</taxon>
        <taxon>Ecdysozoa</taxon>
        <taxon>Nematoda</taxon>
        <taxon>Chromadorea</taxon>
        <taxon>Rhabditida</taxon>
        <taxon>Tylenchina</taxon>
        <taxon>Panagrolaimomorpha</taxon>
        <taxon>Panagrolaimoidea</taxon>
        <taxon>Panagrolaimidae</taxon>
        <taxon>Panagrolaimus</taxon>
    </lineage>
</organism>
<evidence type="ECO:0000313" key="1">
    <source>
        <dbReference type="Proteomes" id="UP000887578"/>
    </source>
</evidence>
<proteinExistence type="predicted"/>
<dbReference type="AlphaFoldDB" id="A0A914QJ69"/>
<dbReference type="Proteomes" id="UP000887578">
    <property type="component" value="Unplaced"/>
</dbReference>
<accession>A0A914QJ69</accession>